<protein>
    <submittedName>
        <fullName evidence="6">PA2c domain-containing protein</fullName>
    </submittedName>
</protein>
<dbReference type="CDD" id="cd04704">
    <property type="entry name" value="PLA2_bee_venom_like"/>
    <property type="match status" value="1"/>
</dbReference>
<feature type="compositionally biased region" description="Acidic residues" evidence="3">
    <location>
        <begin position="201"/>
        <end position="219"/>
    </location>
</feature>
<dbReference type="InterPro" id="IPR036249">
    <property type="entry name" value="Thioredoxin-like_sf"/>
</dbReference>
<dbReference type="Proteomes" id="UP000095280">
    <property type="component" value="Unplaced"/>
</dbReference>
<evidence type="ECO:0000313" key="5">
    <source>
        <dbReference type="Proteomes" id="UP000095280"/>
    </source>
</evidence>
<feature type="compositionally biased region" description="Basic and acidic residues" evidence="3">
    <location>
        <begin position="187"/>
        <end position="200"/>
    </location>
</feature>
<dbReference type="AlphaFoldDB" id="A0A1I8G9V8"/>
<dbReference type="InterPro" id="IPR016090">
    <property type="entry name" value="PLA2-like_dom"/>
</dbReference>
<dbReference type="Pfam" id="PF05826">
    <property type="entry name" value="Phospholip_A2_2"/>
    <property type="match status" value="1"/>
</dbReference>
<dbReference type="SUPFAM" id="SSF52833">
    <property type="entry name" value="Thioredoxin-like"/>
    <property type="match status" value="1"/>
</dbReference>
<dbReference type="InterPro" id="IPR033113">
    <property type="entry name" value="PLA2_histidine"/>
</dbReference>
<comment type="subcellular location">
    <subcellularLocation>
        <location evidence="1">Secreted</location>
    </subcellularLocation>
</comment>
<dbReference type="GO" id="GO:0006644">
    <property type="term" value="P:phospholipid metabolic process"/>
    <property type="evidence" value="ECO:0007669"/>
    <property type="project" value="InterPro"/>
</dbReference>
<sequence length="467" mass="53346">SGLKKTKLKAFFFQKYWPAFLLPSDKSSTNIHKMSLRIFVSSTSGSMKIKEQQAYIKRILDGLGLAYEEIDISDPKNAEAKAEMQEAAKTHSKSVVPPHLLRDNNYIGDGQDFYDAVEDDNIEVFLQVPGAKEKKIEPLEKGGSDENDTEKSEKIEDQEQRGDKEEEDKGGDKEKEEKEDGDEGSETGEKNKESDKKDKESEENDEEEEKDKEAEAEDKDSDKVKDTDMKDKESDEKDKESEEKDKESEEKDKESEEKDKESEEKDKESEEKDKDSEEKDKESEEKEEEPKRKTKKSNSKLQEKKYADPKSNETASVFIIPGTKWCGKGNVATSYENLGSEYETDKCCRDHDTCPHSITALQTRYGLKNPFLTTLSDCECDVKFYFCLKQAAQMSATAQFAVKMFFETLRMPCFQLVSRPVCQSRHFLFGTCQGGVKNRTVAELRRLPFFTDDLARAVAGGHLRFRT</sequence>
<dbReference type="GO" id="GO:0050482">
    <property type="term" value="P:arachidonate secretion"/>
    <property type="evidence" value="ECO:0007669"/>
    <property type="project" value="InterPro"/>
</dbReference>
<evidence type="ECO:0000313" key="6">
    <source>
        <dbReference type="WBParaSite" id="maker-uti_cns_0001277-snap-gene-1.5-mRNA-1"/>
    </source>
</evidence>
<feature type="compositionally biased region" description="Basic and acidic residues" evidence="3">
    <location>
        <begin position="135"/>
        <end position="164"/>
    </location>
</feature>
<dbReference type="InterPro" id="IPR036444">
    <property type="entry name" value="PLipase_A2_dom_sf"/>
</dbReference>
<accession>A0A1I8G9V8</accession>
<dbReference type="Gene3D" id="3.40.30.10">
    <property type="entry name" value="Glutaredoxin"/>
    <property type="match status" value="1"/>
</dbReference>
<dbReference type="Pfam" id="PF04908">
    <property type="entry name" value="SH3BGR"/>
    <property type="match status" value="1"/>
</dbReference>
<feature type="region of interest" description="Disordered" evidence="3">
    <location>
        <begin position="135"/>
        <end position="312"/>
    </location>
</feature>
<dbReference type="InterPro" id="IPR006993">
    <property type="entry name" value="Glut_rich_SH3-bd"/>
</dbReference>
<evidence type="ECO:0000256" key="2">
    <source>
        <dbReference type="ARBA" id="ARBA00022525"/>
    </source>
</evidence>
<keyword evidence="5" id="KW-1185">Reference proteome</keyword>
<feature type="compositionally biased region" description="Basic and acidic residues" evidence="3">
    <location>
        <begin position="301"/>
        <end position="311"/>
    </location>
</feature>
<feature type="domain" description="Phospholipase A2-like central" evidence="4">
    <location>
        <begin position="319"/>
        <end position="415"/>
    </location>
</feature>
<reference evidence="6" key="1">
    <citation type="submission" date="2016-11" db="UniProtKB">
        <authorList>
            <consortium name="WormBaseParasite"/>
        </authorList>
    </citation>
    <scope>IDENTIFICATION</scope>
</reference>
<feature type="compositionally biased region" description="Basic and acidic residues" evidence="3">
    <location>
        <begin position="220"/>
        <end position="291"/>
    </location>
</feature>
<dbReference type="GO" id="GO:0004623">
    <property type="term" value="F:phospholipase A2 activity"/>
    <property type="evidence" value="ECO:0007669"/>
    <property type="project" value="InterPro"/>
</dbReference>
<dbReference type="GO" id="GO:0005576">
    <property type="term" value="C:extracellular region"/>
    <property type="evidence" value="ECO:0007669"/>
    <property type="project" value="UniProtKB-SubCell"/>
</dbReference>
<organism evidence="5 6">
    <name type="scientific">Macrostomum lignano</name>
    <dbReference type="NCBI Taxonomy" id="282301"/>
    <lineage>
        <taxon>Eukaryota</taxon>
        <taxon>Metazoa</taxon>
        <taxon>Spiralia</taxon>
        <taxon>Lophotrochozoa</taxon>
        <taxon>Platyhelminthes</taxon>
        <taxon>Rhabditophora</taxon>
        <taxon>Macrostomorpha</taxon>
        <taxon>Macrostomida</taxon>
        <taxon>Macrostomidae</taxon>
        <taxon>Macrostomum</taxon>
    </lineage>
</organism>
<dbReference type="PANTHER" id="PTHR12253">
    <property type="entry name" value="RH14732P"/>
    <property type="match status" value="1"/>
</dbReference>
<proteinExistence type="predicted"/>
<dbReference type="SUPFAM" id="SSF48619">
    <property type="entry name" value="Phospholipase A2, PLA2"/>
    <property type="match status" value="1"/>
</dbReference>
<evidence type="ECO:0000256" key="1">
    <source>
        <dbReference type="ARBA" id="ARBA00004613"/>
    </source>
</evidence>
<name>A0A1I8G9V8_9PLAT</name>
<evidence type="ECO:0000256" key="3">
    <source>
        <dbReference type="SAM" id="MobiDB-lite"/>
    </source>
</evidence>
<evidence type="ECO:0000259" key="4">
    <source>
        <dbReference type="Pfam" id="PF05826"/>
    </source>
</evidence>
<dbReference type="PROSITE" id="PS00118">
    <property type="entry name" value="PA2_HIS"/>
    <property type="match status" value="1"/>
</dbReference>
<keyword evidence="2" id="KW-0964">Secreted</keyword>
<dbReference type="Gene3D" id="1.20.90.10">
    <property type="entry name" value="Phospholipase A2 domain"/>
    <property type="match status" value="1"/>
</dbReference>
<dbReference type="WBParaSite" id="maker-uti_cns_0001277-snap-gene-1.5-mRNA-1">
    <property type="protein sequence ID" value="maker-uti_cns_0001277-snap-gene-1.5-mRNA-1"/>
    <property type="gene ID" value="maker-uti_cns_0001277-snap-gene-1.5"/>
</dbReference>